<name>A0A0M7A9X6_9HYPH</name>
<dbReference type="GeneID" id="97668505"/>
<dbReference type="SUPFAM" id="SSF54909">
    <property type="entry name" value="Dimeric alpha+beta barrel"/>
    <property type="match status" value="1"/>
</dbReference>
<proteinExistence type="predicted"/>
<dbReference type="RefSeq" id="WP_144435952.1">
    <property type="nucleotide sequence ID" value="NZ_CXWA01000002.1"/>
</dbReference>
<dbReference type="STRING" id="311410.LA5095_02217"/>
<reference evidence="2" key="1">
    <citation type="submission" date="2015-07" db="EMBL/GenBank/DDBJ databases">
        <authorList>
            <person name="Rodrigo-Torres Lidia"/>
            <person name="Arahal R.David."/>
        </authorList>
    </citation>
    <scope>NUCLEOTIDE SEQUENCE [LARGE SCALE GENOMIC DNA]</scope>
    <source>
        <strain evidence="2">CECT 5096</strain>
    </source>
</reference>
<dbReference type="Proteomes" id="UP000049983">
    <property type="component" value="Unassembled WGS sequence"/>
</dbReference>
<organism evidence="1 2">
    <name type="scientific">Roseibium album</name>
    <dbReference type="NCBI Taxonomy" id="311410"/>
    <lineage>
        <taxon>Bacteria</taxon>
        <taxon>Pseudomonadati</taxon>
        <taxon>Pseudomonadota</taxon>
        <taxon>Alphaproteobacteria</taxon>
        <taxon>Hyphomicrobiales</taxon>
        <taxon>Stappiaceae</taxon>
        <taxon>Roseibium</taxon>
    </lineage>
</organism>
<evidence type="ECO:0000313" key="1">
    <source>
        <dbReference type="EMBL" id="CTQ66362.1"/>
    </source>
</evidence>
<dbReference type="InterPro" id="IPR011008">
    <property type="entry name" value="Dimeric_a/b-barrel"/>
</dbReference>
<dbReference type="AlphaFoldDB" id="A0A0M7A9X6"/>
<gene>
    <name evidence="1" type="ORF">LA5096_01073</name>
</gene>
<dbReference type="OrthoDB" id="7861673at2"/>
<keyword evidence="2" id="KW-1185">Reference proteome</keyword>
<sequence>MDATQPDEGPVLRLFQVKIKEGHAETLMKKFATTSAGVVRHEPGNSGYFFGRGFAPDEGYLVFASLSDTIEAVKQRFGDTWQQSFLPEGYDDLIEEHSIRHIDLSSGWFVPAREPE</sequence>
<evidence type="ECO:0000313" key="2">
    <source>
        <dbReference type="Proteomes" id="UP000049983"/>
    </source>
</evidence>
<accession>A0A0M7A9X6</accession>
<protein>
    <submittedName>
        <fullName evidence="1">Uncharacterized protein</fullName>
    </submittedName>
</protein>
<dbReference type="EMBL" id="CXWC01000002">
    <property type="protein sequence ID" value="CTQ66362.1"/>
    <property type="molecule type" value="Genomic_DNA"/>
</dbReference>